<accession>A0A6G8S3S1</accession>
<sequence length="117" mass="13740">MNNKFNGANLCTPKKLAKQLLVESATLLSHQQHQALLDIYKTLDQAESNTQGDTPSDLELEQPLLSHHQNPHHQYHDELNQEFWSGQYFDVDTQEYPEEWLRRAQQRPRRTLSKPAY</sequence>
<reference evidence="1 2" key="1">
    <citation type="submission" date="2020-03" db="EMBL/GenBank/DDBJ databases">
        <authorList>
            <person name="Zhu W."/>
        </authorList>
    </citation>
    <scope>NUCLEOTIDE SEQUENCE [LARGE SCALE GENOMIC DNA]</scope>
    <source>
        <strain evidence="1 2">185</strain>
    </source>
</reference>
<dbReference type="KEGG" id="alj:G8D99_06225"/>
<keyword evidence="2" id="KW-1185">Reference proteome</keyword>
<gene>
    <name evidence="1" type="ORF">G8D99_06225</name>
</gene>
<proteinExistence type="predicted"/>
<dbReference type="Proteomes" id="UP000501939">
    <property type="component" value="Chromosome"/>
</dbReference>
<evidence type="ECO:0000313" key="1">
    <source>
        <dbReference type="EMBL" id="QIO08658.1"/>
    </source>
</evidence>
<organism evidence="1 2">
    <name type="scientific">Acinetobacter lanii</name>
    <dbReference type="NCBI Taxonomy" id="2715163"/>
    <lineage>
        <taxon>Bacteria</taxon>
        <taxon>Pseudomonadati</taxon>
        <taxon>Pseudomonadota</taxon>
        <taxon>Gammaproteobacteria</taxon>
        <taxon>Moraxellales</taxon>
        <taxon>Moraxellaceae</taxon>
        <taxon>Acinetobacter</taxon>
    </lineage>
</organism>
<dbReference type="AlphaFoldDB" id="A0A6G8S3S1"/>
<evidence type="ECO:0000313" key="2">
    <source>
        <dbReference type="Proteomes" id="UP000501939"/>
    </source>
</evidence>
<dbReference type="RefSeq" id="WP_166323648.1">
    <property type="nucleotide sequence ID" value="NZ_CP049916.1"/>
</dbReference>
<dbReference type="EMBL" id="CP049916">
    <property type="protein sequence ID" value="QIO08658.1"/>
    <property type="molecule type" value="Genomic_DNA"/>
</dbReference>
<name>A0A6G8S3S1_9GAMM</name>
<protein>
    <submittedName>
        <fullName evidence="1">Uncharacterized protein</fullName>
    </submittedName>
</protein>